<name>A0AA42CIR8_9HYPH</name>
<keyword evidence="5" id="KW-1185">Reference proteome</keyword>
<evidence type="ECO:0000259" key="3">
    <source>
        <dbReference type="PROSITE" id="PS50110"/>
    </source>
</evidence>
<feature type="modified residue" description="4-aspartylphosphate" evidence="2">
    <location>
        <position position="65"/>
    </location>
</feature>
<comment type="caution">
    <text evidence="4">The sequence shown here is derived from an EMBL/GenBank/DDBJ whole genome shotgun (WGS) entry which is preliminary data.</text>
</comment>
<evidence type="ECO:0000256" key="2">
    <source>
        <dbReference type="PROSITE-ProRule" id="PRU00169"/>
    </source>
</evidence>
<reference evidence="4" key="1">
    <citation type="submission" date="2022-05" db="EMBL/GenBank/DDBJ databases">
        <authorList>
            <person name="Pankratov T."/>
        </authorList>
    </citation>
    <scope>NUCLEOTIDE SEQUENCE</scope>
    <source>
        <strain evidence="4">BP6-180914</strain>
    </source>
</reference>
<dbReference type="Proteomes" id="UP001165667">
    <property type="component" value="Unassembled WGS sequence"/>
</dbReference>
<proteinExistence type="predicted"/>
<dbReference type="InterPro" id="IPR050595">
    <property type="entry name" value="Bact_response_regulator"/>
</dbReference>
<dbReference type="PANTHER" id="PTHR44591:SF21">
    <property type="entry name" value="TWO-COMPONENT RESPONSE REGULATOR"/>
    <property type="match status" value="1"/>
</dbReference>
<protein>
    <submittedName>
        <fullName evidence="4">Response regulator</fullName>
    </submittedName>
</protein>
<sequence>MIGQKGDGMGKGSVILVVEDDALLADMALEMIEEAGLTAIAVDSVDAALDYLKENAERVAAMFSDVRLRGPLNGIELAAFVAVRWPQIAICVTSGVALERPYRLPKNAQFMPKPWKPQEVIAFVQKAVRPR</sequence>
<dbReference type="Gene3D" id="3.40.50.2300">
    <property type="match status" value="1"/>
</dbReference>
<accession>A0AA42CIR8</accession>
<dbReference type="Pfam" id="PF00072">
    <property type="entry name" value="Response_reg"/>
    <property type="match status" value="1"/>
</dbReference>
<dbReference type="AlphaFoldDB" id="A0AA42CIR8"/>
<dbReference type="InterPro" id="IPR001789">
    <property type="entry name" value="Sig_transdc_resp-reg_receiver"/>
</dbReference>
<dbReference type="PROSITE" id="PS50110">
    <property type="entry name" value="RESPONSE_REGULATORY"/>
    <property type="match status" value="1"/>
</dbReference>
<gene>
    <name evidence="4" type="ORF">M8523_11660</name>
</gene>
<organism evidence="4 5">
    <name type="scientific">Lichenifustis flavocetrariae</name>
    <dbReference type="NCBI Taxonomy" id="2949735"/>
    <lineage>
        <taxon>Bacteria</taxon>
        <taxon>Pseudomonadati</taxon>
        <taxon>Pseudomonadota</taxon>
        <taxon>Alphaproteobacteria</taxon>
        <taxon>Hyphomicrobiales</taxon>
        <taxon>Lichenihabitantaceae</taxon>
        <taxon>Lichenifustis</taxon>
    </lineage>
</organism>
<keyword evidence="1 2" id="KW-0597">Phosphoprotein</keyword>
<evidence type="ECO:0000313" key="4">
    <source>
        <dbReference type="EMBL" id="MCW6508674.1"/>
    </source>
</evidence>
<dbReference type="PANTHER" id="PTHR44591">
    <property type="entry name" value="STRESS RESPONSE REGULATOR PROTEIN 1"/>
    <property type="match status" value="1"/>
</dbReference>
<evidence type="ECO:0000313" key="5">
    <source>
        <dbReference type="Proteomes" id="UP001165667"/>
    </source>
</evidence>
<feature type="domain" description="Response regulatory" evidence="3">
    <location>
        <begin position="14"/>
        <end position="128"/>
    </location>
</feature>
<dbReference type="SUPFAM" id="SSF52172">
    <property type="entry name" value="CheY-like"/>
    <property type="match status" value="1"/>
</dbReference>
<dbReference type="RefSeq" id="WP_282585040.1">
    <property type="nucleotide sequence ID" value="NZ_JAMOIM010000006.1"/>
</dbReference>
<evidence type="ECO:0000256" key="1">
    <source>
        <dbReference type="ARBA" id="ARBA00022553"/>
    </source>
</evidence>
<dbReference type="GO" id="GO:0000160">
    <property type="term" value="P:phosphorelay signal transduction system"/>
    <property type="evidence" value="ECO:0007669"/>
    <property type="project" value="InterPro"/>
</dbReference>
<dbReference type="InterPro" id="IPR011006">
    <property type="entry name" value="CheY-like_superfamily"/>
</dbReference>
<dbReference type="SMART" id="SM00448">
    <property type="entry name" value="REC"/>
    <property type="match status" value="1"/>
</dbReference>
<dbReference type="EMBL" id="JAMOIM010000006">
    <property type="protein sequence ID" value="MCW6508674.1"/>
    <property type="molecule type" value="Genomic_DNA"/>
</dbReference>